<sequence length="152" mass="17278">MSMTESGSILAVPLFTVPSSRQQRQCFWCTNCKHQSVKLKEPKLTSNLNKFNLLVLGLGVHWIGFLFQLSCGLEVLVAKLRFEVNHHPIADVMPVLLKSGQCASQEEAVEEMKDCRSTVHPCRQSTGMPKYGLSIFYDRLKPKRKQKLPEYP</sequence>
<comment type="caution">
    <text evidence="1">The sequence shown here is derived from an EMBL/GenBank/DDBJ whole genome shotgun (WGS) entry which is preliminary data.</text>
</comment>
<organism evidence="1">
    <name type="scientific">Brassica cretica</name>
    <name type="common">Mustard</name>
    <dbReference type="NCBI Taxonomy" id="69181"/>
    <lineage>
        <taxon>Eukaryota</taxon>
        <taxon>Viridiplantae</taxon>
        <taxon>Streptophyta</taxon>
        <taxon>Embryophyta</taxon>
        <taxon>Tracheophyta</taxon>
        <taxon>Spermatophyta</taxon>
        <taxon>Magnoliopsida</taxon>
        <taxon>eudicotyledons</taxon>
        <taxon>Gunneridae</taxon>
        <taxon>Pentapetalae</taxon>
        <taxon>rosids</taxon>
        <taxon>malvids</taxon>
        <taxon>Brassicales</taxon>
        <taxon>Brassicaceae</taxon>
        <taxon>Brassiceae</taxon>
        <taxon>Brassica</taxon>
    </lineage>
</organism>
<reference evidence="1" key="1">
    <citation type="submission" date="2019-12" db="EMBL/GenBank/DDBJ databases">
        <title>Genome sequencing and annotation of Brassica cretica.</title>
        <authorList>
            <person name="Studholme D.J."/>
            <person name="Sarris P.F."/>
        </authorList>
    </citation>
    <scope>NUCLEOTIDE SEQUENCE</scope>
    <source>
        <strain evidence="1">PFS-102/07</strain>
        <tissue evidence="1">Leaf</tissue>
    </source>
</reference>
<evidence type="ECO:0000313" key="1">
    <source>
        <dbReference type="EMBL" id="KAF2561552.1"/>
    </source>
</evidence>
<protein>
    <submittedName>
        <fullName evidence="1">Uncharacterized protein</fullName>
    </submittedName>
</protein>
<proteinExistence type="predicted"/>
<accession>A0A8S9HXM8</accession>
<gene>
    <name evidence="1" type="ORF">F2Q70_00017785</name>
</gene>
<dbReference type="AlphaFoldDB" id="A0A8S9HXM8"/>
<name>A0A8S9HXM8_BRACR</name>
<dbReference type="EMBL" id="QGKY02001250">
    <property type="protein sequence ID" value="KAF2561552.1"/>
    <property type="molecule type" value="Genomic_DNA"/>
</dbReference>